<name>A0A2K9LLX4_9GAMM</name>
<dbReference type="GO" id="GO:0005886">
    <property type="term" value="C:plasma membrane"/>
    <property type="evidence" value="ECO:0007669"/>
    <property type="project" value="UniProtKB-SubCell"/>
</dbReference>
<evidence type="ECO:0000256" key="6">
    <source>
        <dbReference type="SAM" id="Phobius"/>
    </source>
</evidence>
<feature type="transmembrane region" description="Helical" evidence="6">
    <location>
        <begin position="330"/>
        <end position="363"/>
    </location>
</feature>
<dbReference type="PANTHER" id="PTHR43738:SF2">
    <property type="entry name" value="ABC TRANSPORTER PERMEASE"/>
    <property type="match status" value="1"/>
</dbReference>
<keyword evidence="2" id="KW-1003">Cell membrane</keyword>
<dbReference type="PANTHER" id="PTHR43738">
    <property type="entry name" value="ABC TRANSPORTER, MEMBRANE PROTEIN"/>
    <property type="match status" value="1"/>
</dbReference>
<dbReference type="InterPro" id="IPR025857">
    <property type="entry name" value="MacB_PCD"/>
</dbReference>
<feature type="transmembrane region" description="Helical" evidence="6">
    <location>
        <begin position="291"/>
        <end position="310"/>
    </location>
</feature>
<dbReference type="Proteomes" id="UP000235116">
    <property type="component" value="Chromosome"/>
</dbReference>
<dbReference type="OrthoDB" id="9784014at2"/>
<protein>
    <submittedName>
        <fullName evidence="9">Peptide ABC transporter permease</fullName>
    </submittedName>
</protein>
<evidence type="ECO:0000256" key="3">
    <source>
        <dbReference type="ARBA" id="ARBA00022692"/>
    </source>
</evidence>
<dbReference type="EMBL" id="CP022684">
    <property type="protein sequence ID" value="AUM13346.1"/>
    <property type="molecule type" value="Genomic_DNA"/>
</dbReference>
<evidence type="ECO:0000259" key="8">
    <source>
        <dbReference type="Pfam" id="PF12704"/>
    </source>
</evidence>
<comment type="subcellular location">
    <subcellularLocation>
        <location evidence="1">Cell membrane</location>
        <topology evidence="1">Multi-pass membrane protein</topology>
    </subcellularLocation>
</comment>
<evidence type="ECO:0000313" key="9">
    <source>
        <dbReference type="EMBL" id="AUM13346.1"/>
    </source>
</evidence>
<feature type="domain" description="ABC3 transporter permease C-terminal" evidence="7">
    <location>
        <begin position="291"/>
        <end position="407"/>
    </location>
</feature>
<evidence type="ECO:0000256" key="1">
    <source>
        <dbReference type="ARBA" id="ARBA00004651"/>
    </source>
</evidence>
<evidence type="ECO:0000313" key="10">
    <source>
        <dbReference type="Proteomes" id="UP000235116"/>
    </source>
</evidence>
<dbReference type="Pfam" id="PF02687">
    <property type="entry name" value="FtsX"/>
    <property type="match status" value="1"/>
</dbReference>
<organism evidence="9 10">
    <name type="scientific">Ketobacter alkanivorans</name>
    <dbReference type="NCBI Taxonomy" id="1917421"/>
    <lineage>
        <taxon>Bacteria</taxon>
        <taxon>Pseudomonadati</taxon>
        <taxon>Pseudomonadota</taxon>
        <taxon>Gammaproteobacteria</taxon>
        <taxon>Pseudomonadales</taxon>
        <taxon>Ketobacteraceae</taxon>
        <taxon>Ketobacter</taxon>
    </lineage>
</organism>
<evidence type="ECO:0000256" key="4">
    <source>
        <dbReference type="ARBA" id="ARBA00022989"/>
    </source>
</evidence>
<evidence type="ECO:0000256" key="2">
    <source>
        <dbReference type="ARBA" id="ARBA00022475"/>
    </source>
</evidence>
<dbReference type="InterPro" id="IPR051125">
    <property type="entry name" value="ABC-4/HrtB_transporter"/>
</dbReference>
<keyword evidence="4 6" id="KW-1133">Transmembrane helix</keyword>
<feature type="domain" description="MacB-like periplasmic core" evidence="8">
    <location>
        <begin position="18"/>
        <end position="206"/>
    </location>
</feature>
<accession>A0A2K9LLX4</accession>
<gene>
    <name evidence="9" type="ORF">Kalk_13330</name>
</gene>
<dbReference type="InterPro" id="IPR003838">
    <property type="entry name" value="ABC3_permease_C"/>
</dbReference>
<proteinExistence type="predicted"/>
<dbReference type="KEGG" id="kak:Kalk_13330"/>
<evidence type="ECO:0000259" key="7">
    <source>
        <dbReference type="Pfam" id="PF02687"/>
    </source>
</evidence>
<dbReference type="Pfam" id="PF12704">
    <property type="entry name" value="MacB_PCD"/>
    <property type="match status" value="1"/>
</dbReference>
<keyword evidence="10" id="KW-1185">Reference proteome</keyword>
<keyword evidence="5 6" id="KW-0472">Membrane</keyword>
<feature type="transmembrane region" description="Helical" evidence="6">
    <location>
        <begin position="383"/>
        <end position="403"/>
    </location>
</feature>
<sequence>MFFKLAWNSLRSRSATALLTVFSIAISVFVLLGVDHICHEAKRNFSQTVSGVDLIVGARTGQVNLLLYSVFHIGNATNNIDWRSYQHVANDPNVAWTIPISLGDSHHGYRVMGTTTDFFTRYHYGQKRPLTFAAGKPFDNLFDVVLGAQVAANLGYEIGDPIVLAHGLGATSFSQHDDLPFVVSGILKPSGTPVDQTLMVSLAGIESIHMGWQNGVKMPGQAPSRGALQNMVLTPQTITAFMVGLKSKMATFRLQRAINEYPREPLMAILPGVTLTELWGTMAVVENTLQIVSWLVLFASLLGMCTMLLASMKERQREFAILRSIGAGPLFIWLAIELEILLMVVLGMAVALFTLWVGIMLLQNSVSEQWGLFISADLIHPQTGVMLAVIVGCSLLLGCLPALRASTLALHGKLMRG</sequence>
<dbReference type="RefSeq" id="WP_101894724.1">
    <property type="nucleotide sequence ID" value="NZ_CP022684.1"/>
</dbReference>
<dbReference type="AlphaFoldDB" id="A0A2K9LLX4"/>
<keyword evidence="3 6" id="KW-0812">Transmembrane</keyword>
<reference evidence="10" key="1">
    <citation type="submission" date="2017-08" db="EMBL/GenBank/DDBJ databases">
        <title>Direct submision.</title>
        <authorList>
            <person name="Kim S.-J."/>
            <person name="Rhee S.-K."/>
        </authorList>
    </citation>
    <scope>NUCLEOTIDE SEQUENCE [LARGE SCALE GENOMIC DNA]</scope>
    <source>
        <strain evidence="10">GI5</strain>
    </source>
</reference>
<feature type="transmembrane region" description="Helical" evidence="6">
    <location>
        <begin position="266"/>
        <end position="285"/>
    </location>
</feature>
<evidence type="ECO:0000256" key="5">
    <source>
        <dbReference type="ARBA" id="ARBA00023136"/>
    </source>
</evidence>